<dbReference type="VEuPathDB" id="FungiDB:EMCG_08410"/>
<evidence type="ECO:0008006" key="3">
    <source>
        <dbReference type="Google" id="ProtNLM"/>
    </source>
</evidence>
<organism evidence="1 2">
    <name type="scientific">[Emmonsia] crescens</name>
    <dbReference type="NCBI Taxonomy" id="73230"/>
    <lineage>
        <taxon>Eukaryota</taxon>
        <taxon>Fungi</taxon>
        <taxon>Dikarya</taxon>
        <taxon>Ascomycota</taxon>
        <taxon>Pezizomycotina</taxon>
        <taxon>Eurotiomycetes</taxon>
        <taxon>Eurotiomycetidae</taxon>
        <taxon>Onygenales</taxon>
        <taxon>Ajellomycetaceae</taxon>
        <taxon>Emergomyces</taxon>
    </lineage>
</organism>
<protein>
    <recommendedName>
        <fullName evidence="3">MADS-box domain-containing protein</fullName>
    </recommendedName>
</protein>
<dbReference type="AlphaFoldDB" id="A0A0G2I6A7"/>
<dbReference type="Proteomes" id="UP000034164">
    <property type="component" value="Unassembled WGS sequence"/>
</dbReference>
<evidence type="ECO:0000313" key="2">
    <source>
        <dbReference type="Proteomes" id="UP000034164"/>
    </source>
</evidence>
<dbReference type="SUPFAM" id="SSF55455">
    <property type="entry name" value="SRF-like"/>
    <property type="match status" value="1"/>
</dbReference>
<name>A0A0G2I6A7_9EURO</name>
<comment type="caution">
    <text evidence="1">The sequence shown here is derived from an EMBL/GenBank/DDBJ whole genome shotgun (WGS) entry which is preliminary data.</text>
</comment>
<dbReference type="EMBL" id="LCZI01000573">
    <property type="protein sequence ID" value="KKZ65780.1"/>
    <property type="molecule type" value="Genomic_DNA"/>
</dbReference>
<dbReference type="GO" id="GO:0046983">
    <property type="term" value="F:protein dimerization activity"/>
    <property type="evidence" value="ECO:0007669"/>
    <property type="project" value="InterPro"/>
</dbReference>
<reference evidence="2" key="1">
    <citation type="journal article" date="2015" name="PLoS Genet.">
        <title>The dynamic genome and transcriptome of the human fungal pathogen Blastomyces and close relative Emmonsia.</title>
        <authorList>
            <person name="Munoz J.F."/>
            <person name="Gauthier G.M."/>
            <person name="Desjardins C.A."/>
            <person name="Gallo J.E."/>
            <person name="Holder J."/>
            <person name="Sullivan T.D."/>
            <person name="Marty A.J."/>
            <person name="Carmen J.C."/>
            <person name="Chen Z."/>
            <person name="Ding L."/>
            <person name="Gujja S."/>
            <person name="Magrini V."/>
            <person name="Misas E."/>
            <person name="Mitreva M."/>
            <person name="Priest M."/>
            <person name="Saif S."/>
            <person name="Whiston E.A."/>
            <person name="Young S."/>
            <person name="Zeng Q."/>
            <person name="Goldman W.E."/>
            <person name="Mardis E.R."/>
            <person name="Taylor J.W."/>
            <person name="McEwen J.G."/>
            <person name="Clay O.K."/>
            <person name="Klein B.S."/>
            <person name="Cuomo C.A."/>
        </authorList>
    </citation>
    <scope>NUCLEOTIDE SEQUENCE [LARGE SCALE GENOMIC DNA]</scope>
    <source>
        <strain evidence="2">UAMH 3008</strain>
    </source>
</reference>
<sequence length="112" mass="13297">MAMGGPDPFRKEREIFKKRKDTVQHKCFELVRCSGAKVYLLINHEERGCFEFNSDAEPPCLESQEFTERKGMIDFIKSPRHKRKLEKVMREYLEKKDKLRRTLVVPKAPKLV</sequence>
<dbReference type="GO" id="GO:0045944">
    <property type="term" value="P:positive regulation of transcription by RNA polymerase II"/>
    <property type="evidence" value="ECO:0007669"/>
    <property type="project" value="UniProtKB-ARBA"/>
</dbReference>
<accession>A0A0G2I6A7</accession>
<dbReference type="InterPro" id="IPR036879">
    <property type="entry name" value="TF_MADSbox_sf"/>
</dbReference>
<gene>
    <name evidence="1" type="ORF">EMCG_08410</name>
</gene>
<dbReference type="OrthoDB" id="4186130at2759"/>
<evidence type="ECO:0000313" key="1">
    <source>
        <dbReference type="EMBL" id="KKZ65780.1"/>
    </source>
</evidence>
<proteinExistence type="predicted"/>
<dbReference type="GO" id="GO:0003677">
    <property type="term" value="F:DNA binding"/>
    <property type="evidence" value="ECO:0007669"/>
    <property type="project" value="InterPro"/>
</dbReference>